<gene>
    <name evidence="1" type="ORF">KMZ29_21245</name>
</gene>
<dbReference type="EMBL" id="CP076134">
    <property type="protein sequence ID" value="QWG15885.1"/>
    <property type="molecule type" value="Genomic_DNA"/>
</dbReference>
<protein>
    <recommendedName>
        <fullName evidence="3">DUF2188 domain-containing protein</fullName>
    </recommendedName>
</protein>
<evidence type="ECO:0000313" key="1">
    <source>
        <dbReference type="EMBL" id="QWG15885.1"/>
    </source>
</evidence>
<evidence type="ECO:0000313" key="2">
    <source>
        <dbReference type="Proteomes" id="UP000680839"/>
    </source>
</evidence>
<name>A0A975RPV6_9BRAD</name>
<evidence type="ECO:0008006" key="3">
    <source>
        <dbReference type="Google" id="ProtNLM"/>
    </source>
</evidence>
<accession>A0A975RPV6</accession>
<sequence length="77" mass="8699">MSIRRDTWYVAFRHPNGLPEAYARASRTFATELEAKQFAAERLVDGCDDVTAGTLNPHQPKRIIGSSQLPRWLGIDK</sequence>
<organism evidence="1 2">
    <name type="scientific">Bradyrhizobium sediminis</name>
    <dbReference type="NCBI Taxonomy" id="2840469"/>
    <lineage>
        <taxon>Bacteria</taxon>
        <taxon>Pseudomonadati</taxon>
        <taxon>Pseudomonadota</taxon>
        <taxon>Alphaproteobacteria</taxon>
        <taxon>Hyphomicrobiales</taxon>
        <taxon>Nitrobacteraceae</taxon>
        <taxon>Bradyrhizobium</taxon>
    </lineage>
</organism>
<dbReference type="AlphaFoldDB" id="A0A975RPV6"/>
<reference evidence="1" key="1">
    <citation type="submission" date="2021-06" db="EMBL/GenBank/DDBJ databases">
        <title>Bradyrhizobium sp. S2-20-1 Genome sequencing.</title>
        <authorList>
            <person name="Jin L."/>
        </authorList>
    </citation>
    <scope>NUCLEOTIDE SEQUENCE</scope>
    <source>
        <strain evidence="1">S2-20-1</strain>
    </source>
</reference>
<proteinExistence type="predicted"/>
<dbReference type="Proteomes" id="UP000680839">
    <property type="component" value="Chromosome"/>
</dbReference>